<proteinExistence type="inferred from homology"/>
<reference evidence="6" key="1">
    <citation type="submission" date="2021-06" db="EMBL/GenBank/DDBJ databases">
        <authorList>
            <person name="Kallberg Y."/>
            <person name="Tangrot J."/>
            <person name="Rosling A."/>
        </authorList>
    </citation>
    <scope>NUCLEOTIDE SEQUENCE</scope>
    <source>
        <strain evidence="6">MT106</strain>
    </source>
</reference>
<protein>
    <submittedName>
        <fullName evidence="6">7754_t:CDS:1</fullName>
    </submittedName>
</protein>
<comment type="similarity">
    <text evidence="1">Belongs to the low molecular weight phosphotyrosine protein phosphatase family.</text>
</comment>
<dbReference type="SMART" id="SM00226">
    <property type="entry name" value="LMWPc"/>
    <property type="match status" value="1"/>
</dbReference>
<dbReference type="CDD" id="cd16343">
    <property type="entry name" value="LMWPTP"/>
    <property type="match status" value="1"/>
</dbReference>
<evidence type="ECO:0000313" key="7">
    <source>
        <dbReference type="Proteomes" id="UP000789831"/>
    </source>
</evidence>
<dbReference type="AlphaFoldDB" id="A0A9N8ZC72"/>
<dbReference type="InterPro" id="IPR023485">
    <property type="entry name" value="Ptyr_pPase"/>
</dbReference>
<feature type="active site" description="Proton donor" evidence="4">
    <location>
        <position position="106"/>
    </location>
</feature>
<dbReference type="SUPFAM" id="SSF52788">
    <property type="entry name" value="Phosphotyrosine protein phosphatases I"/>
    <property type="match status" value="1"/>
</dbReference>
<evidence type="ECO:0000313" key="6">
    <source>
        <dbReference type="EMBL" id="CAG8487662.1"/>
    </source>
</evidence>
<accession>A0A9N8ZC72</accession>
<dbReference type="Gene3D" id="3.40.50.2300">
    <property type="match status" value="2"/>
</dbReference>
<dbReference type="InterPro" id="IPR050438">
    <property type="entry name" value="LMW_PTPase"/>
</dbReference>
<dbReference type="InterPro" id="IPR036196">
    <property type="entry name" value="Ptyr_pPase_sf"/>
</dbReference>
<evidence type="ECO:0000259" key="5">
    <source>
        <dbReference type="SMART" id="SM00226"/>
    </source>
</evidence>
<evidence type="ECO:0000256" key="1">
    <source>
        <dbReference type="ARBA" id="ARBA00011063"/>
    </source>
</evidence>
<name>A0A9N8ZC72_9GLOM</name>
<keyword evidence="7" id="KW-1185">Reference proteome</keyword>
<dbReference type="GO" id="GO:0004725">
    <property type="term" value="F:protein tyrosine phosphatase activity"/>
    <property type="evidence" value="ECO:0007669"/>
    <property type="project" value="InterPro"/>
</dbReference>
<feature type="active site" evidence="4">
    <location>
        <position position="18"/>
    </location>
</feature>
<dbReference type="Proteomes" id="UP000789831">
    <property type="component" value="Unassembled WGS sequence"/>
</dbReference>
<sequence length="136" mass="15499">MADQKISVLFVCLGNICRSPMAEAVFAHTIKLKSKSHFFRIDSAGTGEWHVGAPPDPRSVKTCKKHNVPVNTFARQITKGDFHEFDYILLKLFGDYDPEGDRYIRDPYYGGIDGFEKNFQQVTRCSEAFLLHLNII</sequence>
<comment type="caution">
    <text evidence="6">The sequence shown here is derived from an EMBL/GenBank/DDBJ whole genome shotgun (WGS) entry which is preliminary data.</text>
</comment>
<organism evidence="6 7">
    <name type="scientific">Ambispora gerdemannii</name>
    <dbReference type="NCBI Taxonomy" id="144530"/>
    <lineage>
        <taxon>Eukaryota</taxon>
        <taxon>Fungi</taxon>
        <taxon>Fungi incertae sedis</taxon>
        <taxon>Mucoromycota</taxon>
        <taxon>Glomeromycotina</taxon>
        <taxon>Glomeromycetes</taxon>
        <taxon>Archaeosporales</taxon>
        <taxon>Ambisporaceae</taxon>
        <taxon>Ambispora</taxon>
    </lineage>
</organism>
<dbReference type="Pfam" id="PF01451">
    <property type="entry name" value="LMWPc"/>
    <property type="match status" value="2"/>
</dbReference>
<evidence type="ECO:0000256" key="3">
    <source>
        <dbReference type="ARBA" id="ARBA00022912"/>
    </source>
</evidence>
<feature type="active site" description="Nucleophile" evidence="4">
    <location>
        <position position="12"/>
    </location>
</feature>
<evidence type="ECO:0000256" key="2">
    <source>
        <dbReference type="ARBA" id="ARBA00022801"/>
    </source>
</evidence>
<evidence type="ECO:0000256" key="4">
    <source>
        <dbReference type="PIRSR" id="PIRSR617867-1"/>
    </source>
</evidence>
<gene>
    <name evidence="6" type="ORF">AGERDE_LOCUS3576</name>
</gene>
<dbReference type="OrthoDB" id="3388at2759"/>
<keyword evidence="2" id="KW-0378">Hydrolase</keyword>
<dbReference type="EMBL" id="CAJVPL010000361">
    <property type="protein sequence ID" value="CAG8487662.1"/>
    <property type="molecule type" value="Genomic_DNA"/>
</dbReference>
<feature type="domain" description="Phosphotyrosine protein phosphatase I" evidence="5">
    <location>
        <begin position="6"/>
        <end position="132"/>
    </location>
</feature>
<dbReference type="PANTHER" id="PTHR11717:SF7">
    <property type="entry name" value="LOW MOLECULAR WEIGHT PHOSPHOTYROSINE PROTEIN PHOSPHATASE"/>
    <property type="match status" value="1"/>
</dbReference>
<dbReference type="InterPro" id="IPR017867">
    <property type="entry name" value="Tyr_phospatase_low_mol_wt"/>
</dbReference>
<keyword evidence="3" id="KW-0904">Protein phosphatase</keyword>
<dbReference type="PANTHER" id="PTHR11717">
    <property type="entry name" value="LOW MOLECULAR WEIGHT PROTEIN TYROSINE PHOSPHATASE"/>
    <property type="match status" value="1"/>
</dbReference>
<dbReference type="PRINTS" id="PR00719">
    <property type="entry name" value="LMWPTPASE"/>
</dbReference>